<feature type="transmembrane region" description="Helical" evidence="2">
    <location>
        <begin position="7"/>
        <end position="29"/>
    </location>
</feature>
<accession>A0AA36BHP8</accession>
<dbReference type="EMBL" id="OX597828">
    <property type="protein sequence ID" value="CAI9733826.1"/>
    <property type="molecule type" value="Genomic_DNA"/>
</dbReference>
<feature type="compositionally biased region" description="Polar residues" evidence="1">
    <location>
        <begin position="39"/>
        <end position="48"/>
    </location>
</feature>
<gene>
    <name evidence="3" type="ORF">OCTVUL_1B006333</name>
</gene>
<evidence type="ECO:0000256" key="1">
    <source>
        <dbReference type="SAM" id="MobiDB-lite"/>
    </source>
</evidence>
<evidence type="ECO:0000256" key="2">
    <source>
        <dbReference type="SAM" id="Phobius"/>
    </source>
</evidence>
<feature type="compositionally biased region" description="Gly residues" evidence="1">
    <location>
        <begin position="57"/>
        <end position="83"/>
    </location>
</feature>
<reference evidence="3" key="1">
    <citation type="submission" date="2023-08" db="EMBL/GenBank/DDBJ databases">
        <authorList>
            <person name="Alioto T."/>
            <person name="Alioto T."/>
            <person name="Gomez Garrido J."/>
        </authorList>
    </citation>
    <scope>NUCLEOTIDE SEQUENCE</scope>
</reference>
<organism evidence="3 4">
    <name type="scientific">Octopus vulgaris</name>
    <name type="common">Common octopus</name>
    <dbReference type="NCBI Taxonomy" id="6645"/>
    <lineage>
        <taxon>Eukaryota</taxon>
        <taxon>Metazoa</taxon>
        <taxon>Spiralia</taxon>
        <taxon>Lophotrochozoa</taxon>
        <taxon>Mollusca</taxon>
        <taxon>Cephalopoda</taxon>
        <taxon>Coleoidea</taxon>
        <taxon>Octopodiformes</taxon>
        <taxon>Octopoda</taxon>
        <taxon>Incirrata</taxon>
        <taxon>Octopodidae</taxon>
        <taxon>Octopus</taxon>
    </lineage>
</organism>
<dbReference type="AlphaFoldDB" id="A0AA36BHP8"/>
<name>A0AA36BHP8_OCTVU</name>
<sequence>MRRIQTLVIITSTNIILFHTLWITFGVLLQPISASLTTTDGDGASSYNGVTVAADDSGGGGAGGEEGGGGGGEAGDAVGDGGG</sequence>
<keyword evidence="2" id="KW-0472">Membrane</keyword>
<keyword evidence="2" id="KW-0812">Transmembrane</keyword>
<keyword evidence="4" id="KW-1185">Reference proteome</keyword>
<evidence type="ECO:0000313" key="3">
    <source>
        <dbReference type="EMBL" id="CAI9733826.1"/>
    </source>
</evidence>
<proteinExistence type="predicted"/>
<evidence type="ECO:0000313" key="4">
    <source>
        <dbReference type="Proteomes" id="UP001162480"/>
    </source>
</evidence>
<feature type="region of interest" description="Disordered" evidence="1">
    <location>
        <begin position="39"/>
        <end position="83"/>
    </location>
</feature>
<dbReference type="Proteomes" id="UP001162480">
    <property type="component" value="Chromosome 15"/>
</dbReference>
<protein>
    <submittedName>
        <fullName evidence="3">Uncharacterized protein</fullName>
    </submittedName>
</protein>
<keyword evidence="2" id="KW-1133">Transmembrane helix</keyword>